<reference evidence="2" key="1">
    <citation type="journal article" date="2019" name="Int. J. Syst. Evol. Microbiol.">
        <title>The Global Catalogue of Microorganisms (GCM) 10K type strain sequencing project: providing services to taxonomists for standard genome sequencing and annotation.</title>
        <authorList>
            <consortium name="The Broad Institute Genomics Platform"/>
            <consortium name="The Broad Institute Genome Sequencing Center for Infectious Disease"/>
            <person name="Wu L."/>
            <person name="Ma J."/>
        </authorList>
    </citation>
    <scope>NUCLEOTIDE SEQUENCE [LARGE SCALE GENOMIC DNA]</scope>
    <source>
        <strain evidence="2">CCUG 52468</strain>
    </source>
</reference>
<evidence type="ECO:0000313" key="2">
    <source>
        <dbReference type="Proteomes" id="UP001597205"/>
    </source>
</evidence>
<gene>
    <name evidence="1" type="ORF">ACFQ2C_04940</name>
</gene>
<evidence type="ECO:0000313" key="1">
    <source>
        <dbReference type="EMBL" id="MFD1164951.1"/>
    </source>
</evidence>
<dbReference type="EMBL" id="JBHTKY010000004">
    <property type="protein sequence ID" value="MFD1164951.1"/>
    <property type="molecule type" value="Genomic_DNA"/>
</dbReference>
<dbReference type="RefSeq" id="WP_380894932.1">
    <property type="nucleotide sequence ID" value="NZ_JBHTKY010000004.1"/>
</dbReference>
<proteinExistence type="predicted"/>
<organism evidence="1 2">
    <name type="scientific">Sphingobacterium daejeonense</name>
    <dbReference type="NCBI Taxonomy" id="371142"/>
    <lineage>
        <taxon>Bacteria</taxon>
        <taxon>Pseudomonadati</taxon>
        <taxon>Bacteroidota</taxon>
        <taxon>Sphingobacteriia</taxon>
        <taxon>Sphingobacteriales</taxon>
        <taxon>Sphingobacteriaceae</taxon>
        <taxon>Sphingobacterium</taxon>
    </lineage>
</organism>
<sequence>MTANKIENLKEALISFGASDLNENILNDISLTELMELSVDESKPRLCFRSAWALEHILLKNTNLFRSSYNALISNYVILNNWSSLRSYTKLIMWLVSNKNLDIQLTEIERENILEKTFQIIENSGCPVAVKVNGFDILYDLCPYFEGLSQELKVLIELNLEKENTPALKSRGVRILSKLTRVRFKHTVPVQQYS</sequence>
<protein>
    <submittedName>
        <fullName evidence="1">Uncharacterized protein</fullName>
    </submittedName>
</protein>
<keyword evidence="2" id="KW-1185">Reference proteome</keyword>
<dbReference type="Proteomes" id="UP001597205">
    <property type="component" value="Unassembled WGS sequence"/>
</dbReference>
<name>A0ABW3RIJ3_9SPHI</name>
<accession>A0ABW3RIJ3</accession>
<comment type="caution">
    <text evidence="1">The sequence shown here is derived from an EMBL/GenBank/DDBJ whole genome shotgun (WGS) entry which is preliminary data.</text>
</comment>